<feature type="signal peptide" evidence="9">
    <location>
        <begin position="1"/>
        <end position="20"/>
    </location>
</feature>
<feature type="compositionally biased region" description="Low complexity" evidence="7">
    <location>
        <begin position="420"/>
        <end position="434"/>
    </location>
</feature>
<feature type="transmembrane region" description="Helical" evidence="8">
    <location>
        <begin position="339"/>
        <end position="359"/>
    </location>
</feature>
<protein>
    <recommendedName>
        <fullName evidence="14">DOMON domain-containing protein</fullName>
    </recommendedName>
</protein>
<keyword evidence="2" id="KW-0813">Transport</keyword>
<dbReference type="CDD" id="cd08760">
    <property type="entry name" value="Cyt_b561_FRRS1_like"/>
    <property type="match status" value="1"/>
</dbReference>
<evidence type="ECO:0000256" key="2">
    <source>
        <dbReference type="ARBA" id="ARBA00022448"/>
    </source>
</evidence>
<feature type="chain" id="PRO_5046817216" description="DOMON domain-containing protein" evidence="9">
    <location>
        <begin position="21"/>
        <end position="572"/>
    </location>
</feature>
<dbReference type="InterPro" id="IPR006593">
    <property type="entry name" value="Cyt_b561/ferric_Rdtase_TM"/>
</dbReference>
<dbReference type="SUPFAM" id="SSF49344">
    <property type="entry name" value="CBD9-like"/>
    <property type="match status" value="1"/>
</dbReference>
<dbReference type="CDD" id="cd09630">
    <property type="entry name" value="CDH_like_cytochrome"/>
    <property type="match status" value="1"/>
</dbReference>
<evidence type="ECO:0000256" key="9">
    <source>
        <dbReference type="SAM" id="SignalP"/>
    </source>
</evidence>
<dbReference type="Pfam" id="PF10775">
    <property type="entry name" value="ATP_sub_h"/>
    <property type="match status" value="1"/>
</dbReference>
<dbReference type="Gene3D" id="1.20.120.1770">
    <property type="match status" value="1"/>
</dbReference>
<accession>A0ABR3VIG2</accession>
<evidence type="ECO:0000256" key="1">
    <source>
        <dbReference type="ARBA" id="ARBA00004370"/>
    </source>
</evidence>
<dbReference type="Gene3D" id="2.60.40.1210">
    <property type="entry name" value="Cellobiose dehydrogenase, cytochrome domain"/>
    <property type="match status" value="1"/>
</dbReference>
<gene>
    <name evidence="12" type="ORF">VTJ49DRAFT_6806</name>
</gene>
<keyword evidence="13" id="KW-1185">Reference proteome</keyword>
<feature type="compositionally biased region" description="Basic and acidic residues" evidence="7">
    <location>
        <begin position="405"/>
        <end position="418"/>
    </location>
</feature>
<evidence type="ECO:0000256" key="6">
    <source>
        <dbReference type="ARBA" id="ARBA00023136"/>
    </source>
</evidence>
<feature type="transmembrane region" description="Helical" evidence="8">
    <location>
        <begin position="263"/>
        <end position="288"/>
    </location>
</feature>
<proteinExistence type="predicted"/>
<organism evidence="12 13">
    <name type="scientific">Humicola insolens</name>
    <name type="common">Soft-rot fungus</name>
    <dbReference type="NCBI Taxonomy" id="85995"/>
    <lineage>
        <taxon>Eukaryota</taxon>
        <taxon>Fungi</taxon>
        <taxon>Dikarya</taxon>
        <taxon>Ascomycota</taxon>
        <taxon>Pezizomycotina</taxon>
        <taxon>Sordariomycetes</taxon>
        <taxon>Sordariomycetidae</taxon>
        <taxon>Sordariales</taxon>
        <taxon>Chaetomiaceae</taxon>
        <taxon>Mycothermus</taxon>
    </lineage>
</organism>
<evidence type="ECO:0000256" key="4">
    <source>
        <dbReference type="ARBA" id="ARBA00022982"/>
    </source>
</evidence>
<reference evidence="12 13" key="1">
    <citation type="journal article" date="2024" name="Commun. Biol.">
        <title>Comparative genomic analysis of thermophilic fungi reveals convergent evolutionary adaptations and gene losses.</title>
        <authorList>
            <person name="Steindorff A.S."/>
            <person name="Aguilar-Pontes M.V."/>
            <person name="Robinson A.J."/>
            <person name="Andreopoulos B."/>
            <person name="LaButti K."/>
            <person name="Kuo A."/>
            <person name="Mondo S."/>
            <person name="Riley R."/>
            <person name="Otillar R."/>
            <person name="Haridas S."/>
            <person name="Lipzen A."/>
            <person name="Grimwood J."/>
            <person name="Schmutz J."/>
            <person name="Clum A."/>
            <person name="Reid I.D."/>
            <person name="Moisan M.C."/>
            <person name="Butler G."/>
            <person name="Nguyen T.T.M."/>
            <person name="Dewar K."/>
            <person name="Conant G."/>
            <person name="Drula E."/>
            <person name="Henrissat B."/>
            <person name="Hansel C."/>
            <person name="Singer S."/>
            <person name="Hutchinson M.I."/>
            <person name="de Vries R.P."/>
            <person name="Natvig D.O."/>
            <person name="Powell A.J."/>
            <person name="Tsang A."/>
            <person name="Grigoriev I.V."/>
        </authorList>
    </citation>
    <scope>NUCLEOTIDE SEQUENCE [LARGE SCALE GENOMIC DNA]</scope>
    <source>
        <strain evidence="12 13">CBS 620.91</strain>
    </source>
</reference>
<sequence>MKLTPSWWAAGLLAAGHAVAAPVEYCPEGANAPCFSIAIPTSSANAGSGNIYFQIKAPAALQWAALGTGTGMIGANIFLMYRDGEGNVTISARRTDKYDVPMQDTSSTAARLTLLEGSGVQADGSLIANVACANCESWGSGEMSLTSTSAPWIGAWVVGQPIGTTNANSRIGPHDDTTQFRIDLTKATISYDGNPFLASSPVDDSSGDNGNNNNSNNSNNSGVVEVVRSSKPAILVAHGVILALVFAVLYPTGSLMMPLVKKWWFHGLWQAVSFGLMWAGFGLGVVVARDRNMLFDQTHTIYGTVIIAALGLQPFFGYLHHLHYLKHRSRGVISYLHIWYGRVLMALGVVNGALGLRLARESDGFIIAYSVVAGVVFVSYGAFTAFKAWRRGGCREGADADGAKEARLQAARRGRDGEESSATTTTTESPPSASRSLSETEPIADLFASLQSTRKAVAAVSRLATRRAVPVRTFMAPTVSRRADFVQELYLKELKAYKPAPIKESDAVGQVAVFSLPKAPKSPEEADLASSLKEYEQMAVEVEGQEGDAAAQTSTPVLEDWLVEEEEEGEHH</sequence>
<comment type="subcellular location">
    <subcellularLocation>
        <location evidence="1">Membrane</location>
    </subcellularLocation>
</comment>
<feature type="domain" description="Cytochrome b561" evidence="11">
    <location>
        <begin position="237"/>
        <end position="356"/>
    </location>
</feature>
<dbReference type="InterPro" id="IPR019711">
    <property type="entry name" value="ATP_synth_F0_suH"/>
</dbReference>
<evidence type="ECO:0000313" key="12">
    <source>
        <dbReference type="EMBL" id="KAL1841629.1"/>
    </source>
</evidence>
<evidence type="ECO:0000259" key="11">
    <source>
        <dbReference type="SMART" id="SM00665"/>
    </source>
</evidence>
<evidence type="ECO:0000259" key="10">
    <source>
        <dbReference type="SMART" id="SM00664"/>
    </source>
</evidence>
<feature type="transmembrane region" description="Helical" evidence="8">
    <location>
        <begin position="233"/>
        <end position="251"/>
    </location>
</feature>
<evidence type="ECO:0000256" key="3">
    <source>
        <dbReference type="ARBA" id="ARBA00022692"/>
    </source>
</evidence>
<comment type="caution">
    <text evidence="12">The sequence shown here is derived from an EMBL/GenBank/DDBJ whole genome shotgun (WGS) entry which is preliminary data.</text>
</comment>
<feature type="transmembrane region" description="Helical" evidence="8">
    <location>
        <begin position="300"/>
        <end position="319"/>
    </location>
</feature>
<dbReference type="SMART" id="SM00665">
    <property type="entry name" value="B561"/>
    <property type="match status" value="1"/>
</dbReference>
<dbReference type="SMART" id="SM00664">
    <property type="entry name" value="DoH"/>
    <property type="match status" value="1"/>
</dbReference>
<dbReference type="PANTHER" id="PTHR47797">
    <property type="entry name" value="DEHYDROGENASE, PUTATIVE (AFU_ORTHOLOGUE AFUA_8G05805)-RELATED"/>
    <property type="match status" value="1"/>
</dbReference>
<dbReference type="InterPro" id="IPR005018">
    <property type="entry name" value="DOMON_domain"/>
</dbReference>
<evidence type="ECO:0000256" key="5">
    <source>
        <dbReference type="ARBA" id="ARBA00022989"/>
    </source>
</evidence>
<feature type="region of interest" description="Disordered" evidence="7">
    <location>
        <begin position="405"/>
        <end position="438"/>
    </location>
</feature>
<evidence type="ECO:0008006" key="14">
    <source>
        <dbReference type="Google" id="ProtNLM"/>
    </source>
</evidence>
<dbReference type="Pfam" id="PF16010">
    <property type="entry name" value="CDH-cyt"/>
    <property type="match status" value="1"/>
</dbReference>
<dbReference type="Proteomes" id="UP001583172">
    <property type="component" value="Unassembled WGS sequence"/>
</dbReference>
<evidence type="ECO:0000313" key="13">
    <source>
        <dbReference type="Proteomes" id="UP001583172"/>
    </source>
</evidence>
<dbReference type="EMBL" id="JAZGSY010000069">
    <property type="protein sequence ID" value="KAL1841629.1"/>
    <property type="molecule type" value="Genomic_DNA"/>
</dbReference>
<evidence type="ECO:0000256" key="8">
    <source>
        <dbReference type="SAM" id="Phobius"/>
    </source>
</evidence>
<feature type="domain" description="DOMON" evidence="10">
    <location>
        <begin position="63"/>
        <end position="157"/>
    </location>
</feature>
<evidence type="ECO:0000256" key="7">
    <source>
        <dbReference type="SAM" id="MobiDB-lite"/>
    </source>
</evidence>
<name>A0ABR3VIG2_HUMIN</name>
<keyword evidence="3 8" id="KW-0812">Transmembrane</keyword>
<keyword evidence="5 8" id="KW-1133">Transmembrane helix</keyword>
<dbReference type="InterPro" id="IPR015920">
    <property type="entry name" value="Cellobiose_DH-like_cyt"/>
</dbReference>
<dbReference type="PANTHER" id="PTHR47797:SF4">
    <property type="entry name" value="DOMON DOMAIN-CONTAINING PROTEIN"/>
    <property type="match status" value="1"/>
</dbReference>
<feature type="transmembrane region" description="Helical" evidence="8">
    <location>
        <begin position="365"/>
        <end position="386"/>
    </location>
</feature>
<keyword evidence="6 8" id="KW-0472">Membrane</keyword>
<feature type="region of interest" description="Disordered" evidence="7">
    <location>
        <begin position="200"/>
        <end position="222"/>
    </location>
</feature>
<keyword evidence="9" id="KW-0732">Signal</keyword>
<keyword evidence="4" id="KW-0249">Electron transport</keyword>